<dbReference type="SUPFAM" id="SSF52058">
    <property type="entry name" value="L domain-like"/>
    <property type="match status" value="2"/>
</dbReference>
<dbReference type="RefSeq" id="NP_001294738.2">
    <property type="nucleotide sequence ID" value="NM_001307809.2"/>
</dbReference>
<organism evidence="3 4">
    <name type="scientific">Caenorhabditis elegans</name>
    <dbReference type="NCBI Taxonomy" id="6239"/>
    <lineage>
        <taxon>Eukaryota</taxon>
        <taxon>Metazoa</taxon>
        <taxon>Ecdysozoa</taxon>
        <taxon>Nematoda</taxon>
        <taxon>Chromadorea</taxon>
        <taxon>Rhabditida</taxon>
        <taxon>Rhabditina</taxon>
        <taxon>Rhabditomorpha</taxon>
        <taxon>Rhabditoidea</taxon>
        <taxon>Rhabditidae</taxon>
        <taxon>Peloderinae</taxon>
        <taxon>Caenorhabditis</taxon>
    </lineage>
</organism>
<dbReference type="Proteomes" id="UP000001940">
    <property type="component" value="Chromosome V"/>
</dbReference>
<feature type="domain" description="Receptor L-domain" evidence="2">
    <location>
        <begin position="220"/>
        <end position="315"/>
    </location>
</feature>
<accession>M1ZMJ0</accession>
<protein>
    <submittedName>
        <fullName evidence="3">Receptor L-domain domain-containing protein</fullName>
    </submittedName>
</protein>
<evidence type="ECO:0000259" key="2">
    <source>
        <dbReference type="Pfam" id="PF01030"/>
    </source>
</evidence>
<dbReference type="InterPro" id="IPR036941">
    <property type="entry name" value="Rcpt_L-dom_sf"/>
</dbReference>
<dbReference type="CTD" id="24105054"/>
<dbReference type="PANTHER" id="PTHR21662:SF3">
    <property type="entry name" value="RECEPTOR L-DOMAIN DOMAIN-CONTAINING PROTEIN"/>
    <property type="match status" value="1"/>
</dbReference>
<dbReference type="GeneID" id="24105054"/>
<dbReference type="PANTHER" id="PTHR21662">
    <property type="entry name" value="RECEPTOR PROTEIN-TYROSINE KINASE"/>
    <property type="match status" value="1"/>
</dbReference>
<evidence type="ECO:0000313" key="4">
    <source>
        <dbReference type="Proteomes" id="UP000001940"/>
    </source>
</evidence>
<evidence type="ECO:0000256" key="1">
    <source>
        <dbReference type="SAM" id="SignalP"/>
    </source>
</evidence>
<dbReference type="FunCoup" id="M1ZMJ0">
    <property type="interactions" value="12"/>
</dbReference>
<dbReference type="Pfam" id="PF01030">
    <property type="entry name" value="Recep_L_domain"/>
    <property type="match status" value="2"/>
</dbReference>
<dbReference type="PaxDb" id="6239-Y19D10B.8"/>
<dbReference type="AGR" id="WB:WBGene00235117"/>
<dbReference type="AlphaFoldDB" id="M1ZMJ0"/>
<dbReference type="WormBase" id="Y19D10B.8">
    <property type="protein sequence ID" value="CE51131"/>
    <property type="gene ID" value="WBGene00235117"/>
</dbReference>
<dbReference type="InParanoid" id="M1ZMJ0"/>
<dbReference type="KEGG" id="cel:CELE_Y19D10B.8"/>
<evidence type="ECO:0000313" key="3">
    <source>
        <dbReference type="EMBL" id="CCU83344.2"/>
    </source>
</evidence>
<evidence type="ECO:0000313" key="5">
    <source>
        <dbReference type="WormBase" id="Y19D10B.8"/>
    </source>
</evidence>
<gene>
    <name evidence="3" type="ORF">CELE_Y19D10B.8</name>
    <name evidence="3 5" type="ORF">Y19D10B.8</name>
</gene>
<keyword evidence="4" id="KW-1185">Reference proteome</keyword>
<feature type="signal peptide" evidence="1">
    <location>
        <begin position="1"/>
        <end position="17"/>
    </location>
</feature>
<feature type="chain" id="PRO_5005925418" evidence="1">
    <location>
        <begin position="18"/>
        <end position="385"/>
    </location>
</feature>
<proteinExistence type="predicted"/>
<name>M1ZMJ0_CAEEL</name>
<reference evidence="3 4" key="1">
    <citation type="journal article" date="1998" name="Science">
        <title>Genome sequence of the nematode C. elegans: a platform for investigating biology.</title>
        <authorList>
            <consortium name="The C. elegans sequencing consortium"/>
            <person name="Sulson J.E."/>
            <person name="Waterston R."/>
        </authorList>
    </citation>
    <scope>NUCLEOTIDE SEQUENCE [LARGE SCALE GENOMIC DNA]</scope>
    <source>
        <strain evidence="3 4">Bristol N2</strain>
    </source>
</reference>
<dbReference type="Gene3D" id="3.80.20.20">
    <property type="entry name" value="Receptor L-domain"/>
    <property type="match status" value="2"/>
</dbReference>
<dbReference type="InterPro" id="IPR053079">
    <property type="entry name" value="SPS2_domain"/>
</dbReference>
<keyword evidence="1" id="KW-0732">Signal</keyword>
<dbReference type="InterPro" id="IPR000494">
    <property type="entry name" value="Rcpt_L-dom"/>
</dbReference>
<keyword evidence="3" id="KW-0675">Receptor</keyword>
<sequence>MIGQCLVFLLLAESAFGENLTKFFQKKNCDPKCTFETQNLTSHSLAFFPTDCSTVCTHLSINEHTDLTEAQLASTFLSMKRLIGSLTVMDTKFKSISFLAGLEAVECGQYSIVLDFNNQMIEFGLTNLTSISCSNFEIIGYKKLRNLGFPNLKSITLDEFSSPFDEFVRLYIDPDSIDFCITVEEMETLISAEDVNVDGIYGKYCTPTTSENLCTFPEICPKIFGDVEVGSSSSIDSLKFMEIIFGSLIINGTNLTNFNFLENLKYVAQLTKGKSAVIVQNNPLLLNVSFPKLKRVRSDNLHTVVFTKNNRNLSLDVNACFGLRSDLGITTHWSPTFDGENCYLINDTANWLKKNKASSNQGSLGLLIFISALIFADLTSTFSGF</sequence>
<feature type="domain" description="Receptor L-domain" evidence="2">
    <location>
        <begin position="51"/>
        <end position="133"/>
    </location>
</feature>
<dbReference type="HOGENOM" id="CLU_028064_0_0_1"/>
<dbReference type="eggNOG" id="ENOG502THDH">
    <property type="taxonomic scope" value="Eukaryota"/>
</dbReference>
<dbReference type="EMBL" id="BX284605">
    <property type="protein sequence ID" value="CCU83344.2"/>
    <property type="molecule type" value="Genomic_DNA"/>
</dbReference>